<dbReference type="WBParaSite" id="HNAJ_0000024701-mRNA-1">
    <property type="protein sequence ID" value="HNAJ_0000024701-mRNA-1"/>
    <property type="gene ID" value="HNAJ_0000024701"/>
</dbReference>
<evidence type="ECO:0000313" key="3">
    <source>
        <dbReference type="WBParaSite" id="HNAJ_0000024701-mRNA-1"/>
    </source>
</evidence>
<dbReference type="AlphaFoldDB" id="A0A0R3T0C1"/>
<keyword evidence="2" id="KW-1185">Reference proteome</keyword>
<name>A0A0R3T0C1_RODNA</name>
<sequence length="89" mass="8984">MTDIHGDECNTVDCLPSTTAGFGCLGGLPRGFGEVTTAGADDVAVVACRRYFFGFLPLFPGVCTGGATTDNSSLLTSSAVDGDADIPSC</sequence>
<evidence type="ECO:0000313" key="2">
    <source>
        <dbReference type="Proteomes" id="UP000278807"/>
    </source>
</evidence>
<accession>A0A0R3T0C1</accession>
<dbReference type="Proteomes" id="UP000278807">
    <property type="component" value="Unassembled WGS sequence"/>
</dbReference>
<organism evidence="3">
    <name type="scientific">Rodentolepis nana</name>
    <name type="common">Dwarf tapeworm</name>
    <name type="synonym">Hymenolepis nana</name>
    <dbReference type="NCBI Taxonomy" id="102285"/>
    <lineage>
        <taxon>Eukaryota</taxon>
        <taxon>Metazoa</taxon>
        <taxon>Spiralia</taxon>
        <taxon>Lophotrochozoa</taxon>
        <taxon>Platyhelminthes</taxon>
        <taxon>Cestoda</taxon>
        <taxon>Eucestoda</taxon>
        <taxon>Cyclophyllidea</taxon>
        <taxon>Hymenolepididae</taxon>
        <taxon>Rodentolepis</taxon>
    </lineage>
</organism>
<proteinExistence type="predicted"/>
<dbReference type="EMBL" id="UZAE01000055">
    <property type="protein sequence ID" value="VDN96107.1"/>
    <property type="molecule type" value="Genomic_DNA"/>
</dbReference>
<protein>
    <submittedName>
        <fullName evidence="1 3">Uncharacterized protein</fullName>
    </submittedName>
</protein>
<gene>
    <name evidence="1" type="ORF">HNAJ_LOCUS248</name>
</gene>
<reference evidence="1 2" key="2">
    <citation type="submission" date="2018-11" db="EMBL/GenBank/DDBJ databases">
        <authorList>
            <consortium name="Pathogen Informatics"/>
        </authorList>
    </citation>
    <scope>NUCLEOTIDE SEQUENCE [LARGE SCALE GENOMIC DNA]</scope>
</reference>
<reference evidence="3" key="1">
    <citation type="submission" date="2017-02" db="UniProtKB">
        <authorList>
            <consortium name="WormBaseParasite"/>
        </authorList>
    </citation>
    <scope>IDENTIFICATION</scope>
</reference>
<evidence type="ECO:0000313" key="1">
    <source>
        <dbReference type="EMBL" id="VDN96107.1"/>
    </source>
</evidence>